<dbReference type="CDD" id="cd01559">
    <property type="entry name" value="ADCL_like"/>
    <property type="match status" value="1"/>
</dbReference>
<dbReference type="AlphaFoldDB" id="A0A1N6WRF6"/>
<evidence type="ECO:0000256" key="5">
    <source>
        <dbReference type="ARBA" id="ARBA00022909"/>
    </source>
</evidence>
<protein>
    <recommendedName>
        <fullName evidence="8">aminodeoxychorismate lyase</fullName>
        <ecNumber evidence="8">4.1.3.38</ecNumber>
    </recommendedName>
</protein>
<evidence type="ECO:0000313" key="12">
    <source>
        <dbReference type="Proteomes" id="UP000186385"/>
    </source>
</evidence>
<dbReference type="GO" id="GO:0005829">
    <property type="term" value="C:cytosol"/>
    <property type="evidence" value="ECO:0007669"/>
    <property type="project" value="TreeGrafter"/>
</dbReference>
<dbReference type="Gene3D" id="3.30.470.10">
    <property type="match status" value="1"/>
</dbReference>
<comment type="subunit">
    <text evidence="3">Homodimer.</text>
</comment>
<name>A0A1N6WRF6_9BACI</name>
<dbReference type="GO" id="GO:0030170">
    <property type="term" value="F:pyridoxal phosphate binding"/>
    <property type="evidence" value="ECO:0007669"/>
    <property type="project" value="InterPro"/>
</dbReference>
<evidence type="ECO:0000313" key="11">
    <source>
        <dbReference type="EMBL" id="SIQ92679.1"/>
    </source>
</evidence>
<evidence type="ECO:0000256" key="8">
    <source>
        <dbReference type="ARBA" id="ARBA00035676"/>
    </source>
</evidence>
<dbReference type="InterPro" id="IPR001544">
    <property type="entry name" value="Aminotrans_IV"/>
</dbReference>
<dbReference type="GO" id="GO:0008696">
    <property type="term" value="F:4-amino-4-deoxychorismate lyase activity"/>
    <property type="evidence" value="ECO:0007669"/>
    <property type="project" value="UniProtKB-EC"/>
</dbReference>
<evidence type="ECO:0000256" key="9">
    <source>
        <dbReference type="ARBA" id="ARBA00049529"/>
    </source>
</evidence>
<dbReference type="SUPFAM" id="SSF56752">
    <property type="entry name" value="D-aminoacid aminotransferase-like PLP-dependent enzymes"/>
    <property type="match status" value="1"/>
</dbReference>
<dbReference type="InterPro" id="IPR043131">
    <property type="entry name" value="BCAT-like_N"/>
</dbReference>
<evidence type="ECO:0000256" key="2">
    <source>
        <dbReference type="ARBA" id="ARBA00009320"/>
    </source>
</evidence>
<comment type="catalytic activity">
    <reaction evidence="9">
        <text>4-amino-4-deoxychorismate = 4-aminobenzoate + pyruvate + H(+)</text>
        <dbReference type="Rhea" id="RHEA:16201"/>
        <dbReference type="ChEBI" id="CHEBI:15361"/>
        <dbReference type="ChEBI" id="CHEBI:15378"/>
        <dbReference type="ChEBI" id="CHEBI:17836"/>
        <dbReference type="ChEBI" id="CHEBI:58406"/>
        <dbReference type="EC" id="4.1.3.38"/>
    </reaction>
</comment>
<sequence length="278" mass="31300">MYAFINGEIKRNNDVLISPFDHGFLYGVGVFETFRTYEGKVFLLEEHVNRLNAALRELNIDLHVTGREVENIVARLDEANGWANSYIRFNVSAGEGEIGLQTAPYKQPNVIVFQKPLQPAGKISEKSGIWLETRRTRPEGAFRLKSHHYLNNIFGKREVGEDPLTEGLFLTEDGFVAEGVVSNLFWVKGRTVYTPSLDTGILNGVTRLFVIELARSAGFHVNEGLFTPAEAEAADEVFVTNSIQEIVPLSSLNEKPFPGQRGETAQFFFKQYREAVRQ</sequence>
<dbReference type="Proteomes" id="UP000215545">
    <property type="component" value="Unassembled WGS sequence"/>
</dbReference>
<evidence type="ECO:0000256" key="1">
    <source>
        <dbReference type="ARBA" id="ARBA00001933"/>
    </source>
</evidence>
<dbReference type="Proteomes" id="UP000186385">
    <property type="component" value="Unassembled WGS sequence"/>
</dbReference>
<dbReference type="Gene3D" id="3.20.10.10">
    <property type="entry name" value="D-amino Acid Aminotransferase, subunit A, domain 2"/>
    <property type="match status" value="1"/>
</dbReference>
<comment type="similarity">
    <text evidence="2">Belongs to the class-IV pyridoxal-phosphate-dependent aminotransferase family.</text>
</comment>
<gene>
    <name evidence="10" type="ORF">B1B05_10455</name>
    <name evidence="11" type="ORF">SAMN05443094_104256</name>
</gene>
<evidence type="ECO:0000256" key="6">
    <source>
        <dbReference type="ARBA" id="ARBA00023239"/>
    </source>
</evidence>
<dbReference type="EMBL" id="MWSK01000004">
    <property type="protein sequence ID" value="OXS78013.1"/>
    <property type="molecule type" value="Genomic_DNA"/>
</dbReference>
<evidence type="ECO:0000256" key="4">
    <source>
        <dbReference type="ARBA" id="ARBA00022898"/>
    </source>
</evidence>
<comment type="cofactor">
    <cofactor evidence="1">
        <name>pyridoxal 5'-phosphate</name>
        <dbReference type="ChEBI" id="CHEBI:597326"/>
    </cofactor>
</comment>
<dbReference type="RefSeq" id="WP_045852119.1">
    <property type="nucleotide sequence ID" value="NZ_FTLX01000004.1"/>
</dbReference>
<dbReference type="NCBIfam" id="NF005800">
    <property type="entry name" value="PRK07650.1"/>
    <property type="match status" value="1"/>
</dbReference>
<dbReference type="InterPro" id="IPR017824">
    <property type="entry name" value="Aminodeoxychorismate_lyase_IV"/>
</dbReference>
<dbReference type="OrthoDB" id="9805628at2"/>
<keyword evidence="4" id="KW-0663">Pyridoxal phosphate</keyword>
<dbReference type="EC" id="4.1.3.38" evidence="8"/>
<dbReference type="PANTHER" id="PTHR42743">
    <property type="entry name" value="AMINO-ACID AMINOTRANSFERASE"/>
    <property type="match status" value="1"/>
</dbReference>
<evidence type="ECO:0000313" key="10">
    <source>
        <dbReference type="EMBL" id="OXS78013.1"/>
    </source>
</evidence>
<keyword evidence="13" id="KW-1185">Reference proteome</keyword>
<reference evidence="13" key="2">
    <citation type="submission" date="2017-03" db="EMBL/GenBank/DDBJ databases">
        <title>Bacillus sp. V-88(T) DSM27956, whole genome shotgun sequencing project.</title>
        <authorList>
            <person name="Dastager S.G."/>
            <person name="Neurgaonkar P.S."/>
            <person name="Dharne M.S."/>
        </authorList>
    </citation>
    <scope>NUCLEOTIDE SEQUENCE [LARGE SCALE GENOMIC DNA]</scope>
    <source>
        <strain evidence="13">DSM 25145</strain>
    </source>
</reference>
<accession>A0A1N6WRF6</accession>
<reference evidence="11 12" key="1">
    <citation type="submission" date="2017-01" db="EMBL/GenBank/DDBJ databases">
        <authorList>
            <person name="Mah S.A."/>
            <person name="Swanson W.J."/>
            <person name="Moy G.W."/>
            <person name="Vacquier V.D."/>
        </authorList>
    </citation>
    <scope>NUCLEOTIDE SEQUENCE [LARGE SCALE GENOMIC DNA]</scope>
    <source>
        <strain evidence="11 12">NIO-1016</strain>
    </source>
</reference>
<proteinExistence type="inferred from homology"/>
<keyword evidence="5" id="KW-0289">Folate biosynthesis</keyword>
<dbReference type="GO" id="GO:0046656">
    <property type="term" value="P:folic acid biosynthetic process"/>
    <property type="evidence" value="ECO:0007669"/>
    <property type="project" value="UniProtKB-KW"/>
</dbReference>
<reference evidence="10" key="3">
    <citation type="submission" date="2017-03" db="EMBL/GenBank/DDBJ databases">
        <authorList>
            <person name="Dastager S.G."/>
            <person name="Neurgaonkar P.S."/>
            <person name="Dharne M.S."/>
        </authorList>
    </citation>
    <scope>NUCLEOTIDE SEQUENCE</scope>
    <source>
        <strain evidence="10">DSM 25145</strain>
    </source>
</reference>
<dbReference type="GO" id="GO:0008652">
    <property type="term" value="P:amino acid biosynthetic process"/>
    <property type="evidence" value="ECO:0007669"/>
    <property type="project" value="UniProtKB-ARBA"/>
</dbReference>
<comment type="pathway">
    <text evidence="7">Cofactor biosynthesis; tetrahydrofolate biosynthesis; 4-aminobenzoate from chorismate: step 2/2.</text>
</comment>
<dbReference type="Pfam" id="PF01063">
    <property type="entry name" value="Aminotran_4"/>
    <property type="match status" value="1"/>
</dbReference>
<dbReference type="FunFam" id="3.20.10.10:FF:000002">
    <property type="entry name" value="D-alanine aminotransferase"/>
    <property type="match status" value="1"/>
</dbReference>
<dbReference type="EMBL" id="FTLX01000004">
    <property type="protein sequence ID" value="SIQ92679.1"/>
    <property type="molecule type" value="Genomic_DNA"/>
</dbReference>
<evidence type="ECO:0000313" key="13">
    <source>
        <dbReference type="Proteomes" id="UP000215545"/>
    </source>
</evidence>
<dbReference type="InterPro" id="IPR050571">
    <property type="entry name" value="Class-IV_PLP-Dep_Aminotrnsfr"/>
</dbReference>
<dbReference type="InterPro" id="IPR036038">
    <property type="entry name" value="Aminotransferase-like"/>
</dbReference>
<dbReference type="STRING" id="1017273.SAMN05443094_104256"/>
<keyword evidence="6 11" id="KW-0456">Lyase</keyword>
<organism evidence="11 12">
    <name type="scientific">Domibacillus enclensis</name>
    <dbReference type="NCBI Taxonomy" id="1017273"/>
    <lineage>
        <taxon>Bacteria</taxon>
        <taxon>Bacillati</taxon>
        <taxon>Bacillota</taxon>
        <taxon>Bacilli</taxon>
        <taxon>Bacillales</taxon>
        <taxon>Bacillaceae</taxon>
        <taxon>Domibacillus</taxon>
    </lineage>
</organism>
<evidence type="ECO:0000256" key="7">
    <source>
        <dbReference type="ARBA" id="ARBA00035633"/>
    </source>
</evidence>
<dbReference type="PANTHER" id="PTHR42743:SF11">
    <property type="entry name" value="AMINODEOXYCHORISMATE LYASE"/>
    <property type="match status" value="1"/>
</dbReference>
<dbReference type="InterPro" id="IPR043132">
    <property type="entry name" value="BCAT-like_C"/>
</dbReference>
<evidence type="ECO:0000256" key="3">
    <source>
        <dbReference type="ARBA" id="ARBA00011738"/>
    </source>
</evidence>